<dbReference type="EMBL" id="JACSPO010000003">
    <property type="protein sequence ID" value="MBD8062257.1"/>
    <property type="molecule type" value="Genomic_DNA"/>
</dbReference>
<dbReference type="SMART" id="SM00855">
    <property type="entry name" value="PGAM"/>
    <property type="match status" value="1"/>
</dbReference>
<evidence type="ECO:0000313" key="2">
    <source>
        <dbReference type="EMBL" id="MBD8062257.1"/>
    </source>
</evidence>
<protein>
    <submittedName>
        <fullName evidence="2">Histidine phosphatase family protein</fullName>
    </submittedName>
</protein>
<organism evidence="2 3">
    <name type="scientific">Oceanitalea stevensii</name>
    <dbReference type="NCBI Taxonomy" id="2763072"/>
    <lineage>
        <taxon>Bacteria</taxon>
        <taxon>Bacillati</taxon>
        <taxon>Actinomycetota</taxon>
        <taxon>Actinomycetes</taxon>
        <taxon>Micrococcales</taxon>
        <taxon>Bogoriellaceae</taxon>
        <taxon>Georgenia</taxon>
    </lineage>
</organism>
<sequence length="168" mass="17886">MTPRTLVLLRHAQAEPENGLGDEQRPLSAHGRRQGASLGPILAAQVGGLDRALVSSALRTTETYKIVASGWDAAPAADVRDELYQAGPRDVLAVLAELPEEVRSVLVVGHEPTMSSLAHLLDGERSTLAEMVSLGMSTANAAVLEVPVPWAELDRSTARLVTIVRPEL</sequence>
<dbReference type="Proteomes" id="UP000661894">
    <property type="component" value="Unassembled WGS sequence"/>
</dbReference>
<keyword evidence="3" id="KW-1185">Reference proteome</keyword>
<name>A0ABR8Z1Q0_9MICO</name>
<dbReference type="Pfam" id="PF00300">
    <property type="entry name" value="His_Phos_1"/>
    <property type="match status" value="1"/>
</dbReference>
<reference evidence="2 3" key="1">
    <citation type="submission" date="2020-08" db="EMBL/GenBank/DDBJ databases">
        <title>A Genomic Blueprint of the Chicken Gut Microbiome.</title>
        <authorList>
            <person name="Gilroy R."/>
            <person name="Ravi A."/>
            <person name="Getino M."/>
            <person name="Pursley I."/>
            <person name="Horton D.L."/>
            <person name="Alikhan N.-F."/>
            <person name="Baker D."/>
            <person name="Gharbi K."/>
            <person name="Hall N."/>
            <person name="Watson M."/>
            <person name="Adriaenssens E.M."/>
            <person name="Foster-Nyarko E."/>
            <person name="Jarju S."/>
            <person name="Secka A."/>
            <person name="Antonio M."/>
            <person name="Oren A."/>
            <person name="Chaudhuri R."/>
            <person name="La Ragione R.M."/>
            <person name="Hildebrand F."/>
            <person name="Pallen M.J."/>
        </authorList>
    </citation>
    <scope>NUCLEOTIDE SEQUENCE [LARGE SCALE GENOMIC DNA]</scope>
    <source>
        <strain evidence="2 3">Sa1BUA1</strain>
    </source>
</reference>
<proteinExistence type="predicted"/>
<evidence type="ECO:0000256" key="1">
    <source>
        <dbReference type="SAM" id="MobiDB-lite"/>
    </source>
</evidence>
<dbReference type="Gene3D" id="3.40.50.1240">
    <property type="entry name" value="Phosphoglycerate mutase-like"/>
    <property type="match status" value="1"/>
</dbReference>
<accession>A0ABR8Z1Q0</accession>
<dbReference type="InterPro" id="IPR029033">
    <property type="entry name" value="His_PPase_superfam"/>
</dbReference>
<gene>
    <name evidence="2" type="ORF">H9624_07960</name>
</gene>
<dbReference type="RefSeq" id="WP_251839376.1">
    <property type="nucleotide sequence ID" value="NZ_JACSPO010000003.1"/>
</dbReference>
<feature type="region of interest" description="Disordered" evidence="1">
    <location>
        <begin position="12"/>
        <end position="34"/>
    </location>
</feature>
<evidence type="ECO:0000313" key="3">
    <source>
        <dbReference type="Proteomes" id="UP000661894"/>
    </source>
</evidence>
<dbReference type="SUPFAM" id="SSF53254">
    <property type="entry name" value="Phosphoglycerate mutase-like"/>
    <property type="match status" value="1"/>
</dbReference>
<comment type="caution">
    <text evidence="2">The sequence shown here is derived from an EMBL/GenBank/DDBJ whole genome shotgun (WGS) entry which is preliminary data.</text>
</comment>
<dbReference type="CDD" id="cd07067">
    <property type="entry name" value="HP_PGM_like"/>
    <property type="match status" value="1"/>
</dbReference>
<dbReference type="InterPro" id="IPR013078">
    <property type="entry name" value="His_Pase_superF_clade-1"/>
</dbReference>